<organism evidence="10 11">
    <name type="scientific">Leptospira broomii serovar Hurstbridge str. 5399</name>
    <dbReference type="NCBI Taxonomy" id="1049789"/>
    <lineage>
        <taxon>Bacteria</taxon>
        <taxon>Pseudomonadati</taxon>
        <taxon>Spirochaetota</taxon>
        <taxon>Spirochaetia</taxon>
        <taxon>Leptospirales</taxon>
        <taxon>Leptospiraceae</taxon>
        <taxon>Leptospira</taxon>
    </lineage>
</organism>
<dbReference type="PROSITE" id="PS50125">
    <property type="entry name" value="GUANYLATE_CYCLASE_2"/>
    <property type="match status" value="1"/>
</dbReference>
<dbReference type="InterPro" id="IPR029787">
    <property type="entry name" value="Nucleotide_cyclase"/>
</dbReference>
<dbReference type="CDD" id="cd07302">
    <property type="entry name" value="CHD"/>
    <property type="match status" value="1"/>
</dbReference>
<evidence type="ECO:0000259" key="9">
    <source>
        <dbReference type="PROSITE" id="PS50125"/>
    </source>
</evidence>
<evidence type="ECO:0000256" key="6">
    <source>
        <dbReference type="ARBA" id="ARBA00023239"/>
    </source>
</evidence>
<keyword evidence="11" id="KW-1185">Reference proteome</keyword>
<feature type="domain" description="Guanylate cyclase" evidence="9">
    <location>
        <begin position="224"/>
        <end position="353"/>
    </location>
</feature>
<keyword evidence="2 8" id="KW-0812">Transmembrane</keyword>
<keyword evidence="4 8" id="KW-1133">Transmembrane helix</keyword>
<dbReference type="SUPFAM" id="SSF55073">
    <property type="entry name" value="Nucleotide cyclase"/>
    <property type="match status" value="1"/>
</dbReference>
<evidence type="ECO:0000256" key="2">
    <source>
        <dbReference type="ARBA" id="ARBA00022692"/>
    </source>
</evidence>
<dbReference type="GO" id="GO:0016020">
    <property type="term" value="C:membrane"/>
    <property type="evidence" value="ECO:0007669"/>
    <property type="project" value="UniProtKB-SubCell"/>
</dbReference>
<dbReference type="PANTHER" id="PTHR11920">
    <property type="entry name" value="GUANYLYL CYCLASE"/>
    <property type="match status" value="1"/>
</dbReference>
<keyword evidence="5 8" id="KW-0472">Membrane</keyword>
<evidence type="ECO:0000256" key="5">
    <source>
        <dbReference type="ARBA" id="ARBA00023136"/>
    </source>
</evidence>
<dbReference type="SMART" id="SM00044">
    <property type="entry name" value="CYCc"/>
    <property type="match status" value="1"/>
</dbReference>
<feature type="transmembrane region" description="Helical" evidence="8">
    <location>
        <begin position="20"/>
        <end position="42"/>
    </location>
</feature>
<dbReference type="InterPro" id="IPR018297">
    <property type="entry name" value="A/G_cyclase_CS"/>
</dbReference>
<sequence>MLSAGTGTGPGNRYIIATNAVVIITGFFTLVYYIVFLAFGLFFPGWLYFLWFLNILGYAFVLWLNITGRNKSARILLSISGWSQLLIISRILSPSAGLDLYILASFALPFYIYPPEEKIFIFVTELALGFLFVLARIIPYFFDPILELASDLQDYFYFTSIILVVLWLTFLGKELASGAWEAERLLQEEKDKSERLLLNILPKETAEELKRTGYSEPKYISEATVLFTDFYGFTSIAENLSPDDLVRELDTCFRHFDSVTEVHNLEKLKTIGDAYMCVAGVPSFRPSHAVDSLLTALGMLERLDQMRTDNTGAPLWKTRIGIHSGPLVAGVIGSRKFSYDVWGDTVNLASRMESSSEPGRVNVTRPVVELTKDFFVFRSRGSLPVKNKGDTRMYFLAGLRPEFREGKNPRKPNRRFWKLYELRFNGNAS</sequence>
<dbReference type="STRING" id="1049789.LEP1GSC050_3901"/>
<keyword evidence="3" id="KW-0547">Nucleotide-binding</keyword>
<feature type="transmembrane region" description="Helical" evidence="8">
    <location>
        <begin position="154"/>
        <end position="172"/>
    </location>
</feature>
<dbReference type="Proteomes" id="UP000015454">
    <property type="component" value="Unassembled WGS sequence"/>
</dbReference>
<dbReference type="GO" id="GO:0004016">
    <property type="term" value="F:adenylate cyclase activity"/>
    <property type="evidence" value="ECO:0007669"/>
    <property type="project" value="UniProtKB-ARBA"/>
</dbReference>
<dbReference type="PROSITE" id="PS00452">
    <property type="entry name" value="GUANYLATE_CYCLASE_1"/>
    <property type="match status" value="1"/>
</dbReference>
<dbReference type="GO" id="GO:0000166">
    <property type="term" value="F:nucleotide binding"/>
    <property type="evidence" value="ECO:0007669"/>
    <property type="project" value="UniProtKB-KW"/>
</dbReference>
<dbReference type="Pfam" id="PF00211">
    <property type="entry name" value="Guanylate_cyc"/>
    <property type="match status" value="1"/>
</dbReference>
<reference evidence="10" key="1">
    <citation type="submission" date="2013-05" db="EMBL/GenBank/DDBJ databases">
        <authorList>
            <person name="Harkins D.M."/>
            <person name="Durkin A.S."/>
            <person name="Brinkac L.M."/>
            <person name="Haft D.H."/>
            <person name="Selengut J.D."/>
            <person name="Sanka R."/>
            <person name="DePew J."/>
            <person name="Purushe J."/>
            <person name="Hartskeerl R.A."/>
            <person name="Ahmed A."/>
            <person name="van der Linden H."/>
            <person name="Goris M.G.A."/>
            <person name="Vinetz J.M."/>
            <person name="Sutton G.G."/>
            <person name="Nierman W.C."/>
            <person name="Fouts D.E."/>
        </authorList>
    </citation>
    <scope>NUCLEOTIDE SEQUENCE [LARGE SCALE GENOMIC DNA]</scope>
    <source>
        <strain evidence="10">5399</strain>
    </source>
</reference>
<dbReference type="PANTHER" id="PTHR11920:SF335">
    <property type="entry name" value="GUANYLATE CYCLASE"/>
    <property type="match status" value="1"/>
</dbReference>
<dbReference type="GO" id="GO:0009190">
    <property type="term" value="P:cyclic nucleotide biosynthetic process"/>
    <property type="evidence" value="ECO:0007669"/>
    <property type="project" value="InterPro"/>
</dbReference>
<evidence type="ECO:0000256" key="3">
    <source>
        <dbReference type="ARBA" id="ARBA00022741"/>
    </source>
</evidence>
<evidence type="ECO:0000256" key="7">
    <source>
        <dbReference type="RuleBase" id="RU000405"/>
    </source>
</evidence>
<evidence type="ECO:0000256" key="4">
    <source>
        <dbReference type="ARBA" id="ARBA00022989"/>
    </source>
</evidence>
<evidence type="ECO:0000256" key="1">
    <source>
        <dbReference type="ARBA" id="ARBA00004370"/>
    </source>
</evidence>
<accession>T0F3L0</accession>
<feature type="transmembrane region" description="Helical" evidence="8">
    <location>
        <begin position="119"/>
        <end position="142"/>
    </location>
</feature>
<proteinExistence type="inferred from homology"/>
<protein>
    <submittedName>
        <fullName evidence="10">Adenylate/guanylate cyclase catalytic domain protein</fullName>
    </submittedName>
</protein>
<comment type="caution">
    <text evidence="10">The sequence shown here is derived from an EMBL/GenBank/DDBJ whole genome shotgun (WGS) entry which is preliminary data.</text>
</comment>
<keyword evidence="6 7" id="KW-0456">Lyase</keyword>
<dbReference type="EMBL" id="AHMO02000008">
    <property type="protein sequence ID" value="EQA45685.1"/>
    <property type="molecule type" value="Genomic_DNA"/>
</dbReference>
<evidence type="ECO:0000313" key="11">
    <source>
        <dbReference type="Proteomes" id="UP000015454"/>
    </source>
</evidence>
<dbReference type="InterPro" id="IPR050401">
    <property type="entry name" value="Cyclic_nucleotide_synthase"/>
</dbReference>
<evidence type="ECO:0000256" key="8">
    <source>
        <dbReference type="SAM" id="Phobius"/>
    </source>
</evidence>
<feature type="transmembrane region" description="Helical" evidence="8">
    <location>
        <begin position="48"/>
        <end position="66"/>
    </location>
</feature>
<feature type="transmembrane region" description="Helical" evidence="8">
    <location>
        <begin position="87"/>
        <end position="113"/>
    </location>
</feature>
<evidence type="ECO:0000313" key="10">
    <source>
        <dbReference type="EMBL" id="EQA45685.1"/>
    </source>
</evidence>
<comment type="subcellular location">
    <subcellularLocation>
        <location evidence="1">Membrane</location>
    </subcellularLocation>
</comment>
<dbReference type="Gene3D" id="3.30.70.1230">
    <property type="entry name" value="Nucleotide cyclase"/>
    <property type="match status" value="1"/>
</dbReference>
<comment type="similarity">
    <text evidence="7">Belongs to the adenylyl cyclase class-4/guanylyl cyclase family.</text>
</comment>
<dbReference type="AlphaFoldDB" id="T0F3L0"/>
<name>T0F3L0_9LEPT</name>
<dbReference type="GO" id="GO:0035556">
    <property type="term" value="P:intracellular signal transduction"/>
    <property type="evidence" value="ECO:0007669"/>
    <property type="project" value="InterPro"/>
</dbReference>
<gene>
    <name evidence="10" type="ORF">LEP1GSC050_3901</name>
</gene>
<dbReference type="InterPro" id="IPR001054">
    <property type="entry name" value="A/G_cyclase"/>
</dbReference>